<sequence length="75" mass="8601">MVLVFARKKTYIITRAEYQNVNVSRVTRTLKSYCDMDCLFLPTTVTVPAKSNNYMLVFNRSIALVGRIEFGALFT</sequence>
<dbReference type="EMBL" id="JAUHHV010000001">
    <property type="protein sequence ID" value="KAK1434873.1"/>
    <property type="molecule type" value="Genomic_DNA"/>
</dbReference>
<protein>
    <submittedName>
        <fullName evidence="1">Uncharacterized protein</fullName>
    </submittedName>
</protein>
<name>A0AAD8L871_TARER</name>
<accession>A0AAD8L871</accession>
<dbReference type="AlphaFoldDB" id="A0AAD8L871"/>
<reference evidence="1" key="1">
    <citation type="journal article" date="2023" name="bioRxiv">
        <title>Improved chromosome-level genome assembly for marigold (Tagetes erecta).</title>
        <authorList>
            <person name="Jiang F."/>
            <person name="Yuan L."/>
            <person name="Wang S."/>
            <person name="Wang H."/>
            <person name="Xu D."/>
            <person name="Wang A."/>
            <person name="Fan W."/>
        </authorList>
    </citation>
    <scope>NUCLEOTIDE SEQUENCE</scope>
    <source>
        <strain evidence="1">WSJ</strain>
        <tissue evidence="1">Leaf</tissue>
    </source>
</reference>
<comment type="caution">
    <text evidence="1">The sequence shown here is derived from an EMBL/GenBank/DDBJ whole genome shotgun (WGS) entry which is preliminary data.</text>
</comment>
<evidence type="ECO:0000313" key="2">
    <source>
        <dbReference type="Proteomes" id="UP001229421"/>
    </source>
</evidence>
<keyword evidence="2" id="KW-1185">Reference proteome</keyword>
<evidence type="ECO:0000313" key="1">
    <source>
        <dbReference type="EMBL" id="KAK1434873.1"/>
    </source>
</evidence>
<dbReference type="Proteomes" id="UP001229421">
    <property type="component" value="Unassembled WGS sequence"/>
</dbReference>
<proteinExistence type="predicted"/>
<organism evidence="1 2">
    <name type="scientific">Tagetes erecta</name>
    <name type="common">African marigold</name>
    <dbReference type="NCBI Taxonomy" id="13708"/>
    <lineage>
        <taxon>Eukaryota</taxon>
        <taxon>Viridiplantae</taxon>
        <taxon>Streptophyta</taxon>
        <taxon>Embryophyta</taxon>
        <taxon>Tracheophyta</taxon>
        <taxon>Spermatophyta</taxon>
        <taxon>Magnoliopsida</taxon>
        <taxon>eudicotyledons</taxon>
        <taxon>Gunneridae</taxon>
        <taxon>Pentapetalae</taxon>
        <taxon>asterids</taxon>
        <taxon>campanulids</taxon>
        <taxon>Asterales</taxon>
        <taxon>Asteraceae</taxon>
        <taxon>Asteroideae</taxon>
        <taxon>Heliantheae alliance</taxon>
        <taxon>Tageteae</taxon>
        <taxon>Tagetes</taxon>
    </lineage>
</organism>
<gene>
    <name evidence="1" type="ORF">QVD17_00627</name>
</gene>